<gene>
    <name evidence="2" type="ORF">RM52_01750</name>
</gene>
<dbReference type="Proteomes" id="UP000031202">
    <property type="component" value="Unassembled WGS sequence"/>
</dbReference>
<proteinExistence type="predicted"/>
<dbReference type="InterPro" id="IPR025736">
    <property type="entry name" value="PucR_C-HTH_dom"/>
</dbReference>
<evidence type="ECO:0000313" key="2">
    <source>
        <dbReference type="EMBL" id="KIC60146.1"/>
    </source>
</evidence>
<dbReference type="InterPro" id="IPR042070">
    <property type="entry name" value="PucR_C-HTH_sf"/>
</dbReference>
<dbReference type="EMBL" id="JWSZ01000001">
    <property type="protein sequence ID" value="KIC60146.1"/>
    <property type="molecule type" value="Genomic_DNA"/>
</dbReference>
<reference evidence="2 3" key="1">
    <citation type="submission" date="2014-12" db="EMBL/GenBank/DDBJ databases">
        <title>Genome sequencing of Microbacterium hominis TPW29.</title>
        <authorList>
            <person name="Tan P.W."/>
            <person name="Chan K.-G."/>
        </authorList>
    </citation>
    <scope>NUCLEOTIDE SEQUENCE [LARGE SCALE GENOMIC DNA]</scope>
    <source>
        <strain evidence="2 3">TPW29</strain>
    </source>
</reference>
<dbReference type="AlphaFoldDB" id="A0A0B4D0G3"/>
<organism evidence="2 3">
    <name type="scientific">Microbacterium hominis</name>
    <dbReference type="NCBI Taxonomy" id="162426"/>
    <lineage>
        <taxon>Bacteria</taxon>
        <taxon>Bacillati</taxon>
        <taxon>Actinomycetota</taxon>
        <taxon>Actinomycetes</taxon>
        <taxon>Micrococcales</taxon>
        <taxon>Microbacteriaceae</taxon>
        <taxon>Microbacterium</taxon>
    </lineage>
</organism>
<evidence type="ECO:0000313" key="3">
    <source>
        <dbReference type="Proteomes" id="UP000031202"/>
    </source>
</evidence>
<comment type="caution">
    <text evidence="2">The sequence shown here is derived from an EMBL/GenBank/DDBJ whole genome shotgun (WGS) entry which is preliminary data.</text>
</comment>
<name>A0A0B4D0G3_9MICO</name>
<feature type="domain" description="PucR C-terminal helix-turn-helix" evidence="1">
    <location>
        <begin position="273"/>
        <end position="328"/>
    </location>
</feature>
<accession>A0A0B4D0G3</accession>
<dbReference type="RefSeq" id="WP_039412073.1">
    <property type="nucleotide sequence ID" value="NZ_JWSZ01000001.1"/>
</dbReference>
<dbReference type="Pfam" id="PF13556">
    <property type="entry name" value="HTH_30"/>
    <property type="match status" value="1"/>
</dbReference>
<evidence type="ECO:0000259" key="1">
    <source>
        <dbReference type="Pfam" id="PF13556"/>
    </source>
</evidence>
<sequence>MKTIEVIDQVARSLGARVRLTGSASGDRQPAAAVSEPVAGARFVDVAVGVGSLTLRIVGRSAGDLDSRAWGVVDAAVHLLARAHGGDGGRRERVCAALLAGDATARTDALWELRSRRWVVAPDEPLRVWAVLANGTGEVEQIALGRRLAAALPAPTDVVDIVDDAVVLISPATVDMAACIAAVERETRAHAARPSALATADCPPDRDDPLPTIRQALDAARLRATVPQAVAPRAEDLGGWMLVQSVPASPRLLQLVSPAAHALLTAGDEVQRQTIEAYLDEAGRAPDTCARLHIHRTTLYYRLEHMPSAVREALADGLQRSTLHLALKTARLWEARPELASA</sequence>
<dbReference type="Gene3D" id="1.10.10.2840">
    <property type="entry name" value="PucR C-terminal helix-turn-helix domain"/>
    <property type="match status" value="1"/>
</dbReference>
<protein>
    <submittedName>
        <fullName evidence="2">Fis family transcriptional regulator</fullName>
    </submittedName>
</protein>